<evidence type="ECO:0000313" key="2">
    <source>
        <dbReference type="EMBL" id="GCE93639.1"/>
    </source>
</evidence>
<dbReference type="Proteomes" id="UP000326169">
    <property type="component" value="Unassembled WGS sequence"/>
</dbReference>
<keyword evidence="3" id="KW-1185">Reference proteome</keyword>
<dbReference type="SUPFAM" id="SSF48452">
    <property type="entry name" value="TPR-like"/>
    <property type="match status" value="2"/>
</dbReference>
<keyword evidence="1" id="KW-0175">Coiled coil</keyword>
<accession>A0A5M3T8A1</accession>
<sequence length="837" mass="96615">MNAIINWVDTLTYALFKVEIVDFCQKVSVTKQEIKTAQKLAAKNKLIEATKKGQSTISKWSNSPAFVEKKLRQLLMGDLLTDFKLEMNRWKRNIKFAKSMIVSAQNLEKSDAGDPLDTTNLSKALLTYKKCRTILELDIVNKAIARCEHKMMKYNQFRSLFKEGQKYCQQKDYKRGKLSFERAQTLFKIPLLEEAIADCSGYLQGQIQYEAALEKAVNLGKNGEFQSALNVINLALNKFERDDGKTLRATLNRVMQGKEYYGQGLWAEQSGNLGQAISFYQKSYQLLPELTEAPIRLAIVSLKTGNWQQAIAYLQGHSGEKIKYLRGFAYVQQGDFQQAEVEWRSLSHPQVKSQLEIVRTLRGRDRLKLMWSIQQLIDNNNLDNAGAMSRQFLHTYGSDSVVEANLHNHILPRLEAQIWEGQDWQKIVQITEQVWLKNPDFKSLHNWAIATYYNAQINSNTRRDWVVSSTTALANLAGDPALHNIPWLPKSSINIEEIFSHLMATLEREIDSLKDENLAEYMKLRDQFRLDAIALKLVKKFPHQAAQINHLILLPGCYHRYQHQWGSINIPQTSNSVSTESNILPALYTSWGAAVAAAFDGDGERAMQLKPSRSYQFNYSQPREYFAQKFLAYSEGRHYLQKQRWRESVSALNALKNEWRSHPEWHQELERLCESQRQELNSLSEHLAFSDFWYQLLGTEASCSYWVESRIQEIVENMQHNKIDKNRALSQLRELQKTDSRNPRLIYVIEALEFEIEVNEILGLMPSNLNDAVRRAKNCHNQKVKRHIAAMLIEILIAGVNEGKMNGETAVQFARWAHQICPNDPEFVDIYRQCGIY</sequence>
<organism evidence="2 3">
    <name type="scientific">Limnospira platensis NIES-46</name>
    <dbReference type="NCBI Taxonomy" id="1236695"/>
    <lineage>
        <taxon>Bacteria</taxon>
        <taxon>Bacillati</taxon>
        <taxon>Cyanobacteriota</taxon>
        <taxon>Cyanophyceae</taxon>
        <taxon>Oscillatoriophycideae</taxon>
        <taxon>Oscillatoriales</taxon>
        <taxon>Sirenicapillariaceae</taxon>
        <taxon>Limnospira</taxon>
    </lineage>
</organism>
<dbReference type="InterPro" id="IPR019734">
    <property type="entry name" value="TPR_rpt"/>
</dbReference>
<dbReference type="GeneID" id="301682548"/>
<comment type="caution">
    <text evidence="2">The sequence shown here is derived from an EMBL/GenBank/DDBJ whole genome shotgun (WGS) entry which is preliminary data.</text>
</comment>
<reference evidence="2 3" key="1">
    <citation type="journal article" date="2019" name="J Genomics">
        <title>The Draft Genome of a Hydrogen-producing Cyanobacterium, Arthrospira platensis NIES-46.</title>
        <authorList>
            <person name="Suzuki S."/>
            <person name="Yamaguchi H."/>
            <person name="Kawachi M."/>
        </authorList>
    </citation>
    <scope>NUCLEOTIDE SEQUENCE [LARGE SCALE GENOMIC DNA]</scope>
    <source>
        <strain evidence="2 3">NIES-46</strain>
    </source>
</reference>
<dbReference type="SMART" id="SM00028">
    <property type="entry name" value="TPR"/>
    <property type="match status" value="3"/>
</dbReference>
<dbReference type="Gene3D" id="1.25.40.10">
    <property type="entry name" value="Tetratricopeptide repeat domain"/>
    <property type="match status" value="1"/>
</dbReference>
<dbReference type="InterPro" id="IPR011990">
    <property type="entry name" value="TPR-like_helical_dom_sf"/>
</dbReference>
<evidence type="ECO:0000313" key="3">
    <source>
        <dbReference type="Proteomes" id="UP000326169"/>
    </source>
</evidence>
<dbReference type="RefSeq" id="WP_014277416.1">
    <property type="nucleotide sequence ID" value="NZ_BIMW01000076.1"/>
</dbReference>
<proteinExistence type="predicted"/>
<feature type="coiled-coil region" evidence="1">
    <location>
        <begin position="496"/>
        <end position="523"/>
    </location>
</feature>
<evidence type="ECO:0000256" key="1">
    <source>
        <dbReference type="SAM" id="Coils"/>
    </source>
</evidence>
<dbReference type="EMBL" id="BIMW01000076">
    <property type="protein sequence ID" value="GCE93639.1"/>
    <property type="molecule type" value="Genomic_DNA"/>
</dbReference>
<gene>
    <name evidence="2" type="ORF">NIES46_16910</name>
</gene>
<protein>
    <submittedName>
        <fullName evidence="2">TPR domain protein</fullName>
    </submittedName>
</protein>
<name>A0A5M3T8A1_LIMPL</name>